<dbReference type="Proteomes" id="UP000182658">
    <property type="component" value="Unassembled WGS sequence"/>
</dbReference>
<dbReference type="EMBL" id="KV875101">
    <property type="protein sequence ID" value="OIW26073.1"/>
    <property type="molecule type" value="Genomic_DNA"/>
</dbReference>
<keyword evidence="2" id="KW-1185">Reference proteome</keyword>
<gene>
    <name evidence="1" type="ORF">CONLIGDRAFT_517283</name>
</gene>
<sequence>MHRLMAAFPFRNPWWLPGYILFPPSPAPHTPLFPCCFSLVERSEVLIDRSWPCQVDLLQYLQCQNTLQHTTRLALRCPRLVHLAASPVPCPQLSDSTPTVPLVSLH</sequence>
<dbReference type="InParanoid" id="A0A1J7IYB1"/>
<reference evidence="1 2" key="1">
    <citation type="submission" date="2016-10" db="EMBL/GenBank/DDBJ databases">
        <title>Draft genome sequence of Coniochaeta ligniaria NRRL30616, a lignocellulolytic fungus for bioabatement of inhibitors in plant biomass hydrolysates.</title>
        <authorList>
            <consortium name="DOE Joint Genome Institute"/>
            <person name="Jimenez D.J."/>
            <person name="Hector R.E."/>
            <person name="Riley R."/>
            <person name="Sun H."/>
            <person name="Grigoriev I.V."/>
            <person name="Van Elsas J.D."/>
            <person name="Nichols N.N."/>
        </authorList>
    </citation>
    <scope>NUCLEOTIDE SEQUENCE [LARGE SCALE GENOMIC DNA]</scope>
    <source>
        <strain evidence="1 2">NRRL 30616</strain>
    </source>
</reference>
<evidence type="ECO:0000313" key="2">
    <source>
        <dbReference type="Proteomes" id="UP000182658"/>
    </source>
</evidence>
<proteinExistence type="predicted"/>
<protein>
    <submittedName>
        <fullName evidence="1">Uncharacterized protein</fullName>
    </submittedName>
</protein>
<organism evidence="1 2">
    <name type="scientific">Coniochaeta ligniaria NRRL 30616</name>
    <dbReference type="NCBI Taxonomy" id="1408157"/>
    <lineage>
        <taxon>Eukaryota</taxon>
        <taxon>Fungi</taxon>
        <taxon>Dikarya</taxon>
        <taxon>Ascomycota</taxon>
        <taxon>Pezizomycotina</taxon>
        <taxon>Sordariomycetes</taxon>
        <taxon>Sordariomycetidae</taxon>
        <taxon>Coniochaetales</taxon>
        <taxon>Coniochaetaceae</taxon>
        <taxon>Coniochaeta</taxon>
    </lineage>
</organism>
<accession>A0A1J7IYB1</accession>
<name>A0A1J7IYB1_9PEZI</name>
<dbReference type="AlphaFoldDB" id="A0A1J7IYB1"/>
<evidence type="ECO:0000313" key="1">
    <source>
        <dbReference type="EMBL" id="OIW26073.1"/>
    </source>
</evidence>